<gene>
    <name evidence="3" type="ORF">LA76x_2908</name>
</gene>
<dbReference type="EMBL" id="CP011129">
    <property type="protein sequence ID" value="ALN81038.1"/>
    <property type="molecule type" value="Genomic_DNA"/>
</dbReference>
<dbReference type="SUPFAM" id="SSF52402">
    <property type="entry name" value="Adenine nucleotide alpha hydrolases-like"/>
    <property type="match status" value="2"/>
</dbReference>
<accession>A0A0S2FBX8</accession>
<evidence type="ECO:0000256" key="1">
    <source>
        <dbReference type="ARBA" id="ARBA00008791"/>
    </source>
</evidence>
<sequence>MYKDLMIPMTGSDGDADALTLAMALAKSSGARLTALEMVDLPMPMTHPWGLTPDAATADLHAALRERGQINLAKLELRLASECISAEARLVEALYSEAPRLAAKQAYDADLTIVAGAIGDTVESILPHDYFVALLLESGRPVLVVPPRCVLTVPPRRVVIAWQPTRETARAVHDALPLLTAAESVEVLTVETDDGQDIEPSARRIVEHLRRHGVEASRLVRPALGQTVATALLYYSREMRADLLVAGGYGHSRLREWALGGVTRELLIASDLPVLFGH</sequence>
<dbReference type="InterPro" id="IPR006016">
    <property type="entry name" value="UspA"/>
</dbReference>
<proteinExistence type="inferred from homology"/>
<dbReference type="CDD" id="cd00293">
    <property type="entry name" value="USP-like"/>
    <property type="match status" value="1"/>
</dbReference>
<evidence type="ECO:0000313" key="3">
    <source>
        <dbReference type="EMBL" id="ALN81038.1"/>
    </source>
</evidence>
<dbReference type="PRINTS" id="PR01438">
    <property type="entry name" value="UNVRSLSTRESS"/>
</dbReference>
<name>A0A0S2FBX8_LYSAN</name>
<dbReference type="Proteomes" id="UP000060787">
    <property type="component" value="Chromosome"/>
</dbReference>
<evidence type="ECO:0000259" key="2">
    <source>
        <dbReference type="Pfam" id="PF00582"/>
    </source>
</evidence>
<dbReference type="PATRIC" id="fig|84531.8.peg.2920"/>
<dbReference type="Gene3D" id="3.40.50.12370">
    <property type="match status" value="1"/>
</dbReference>
<dbReference type="InterPro" id="IPR006015">
    <property type="entry name" value="Universal_stress_UspA"/>
</dbReference>
<dbReference type="RefSeq" id="WP_057918195.1">
    <property type="nucleotide sequence ID" value="NZ_CP011129.1"/>
</dbReference>
<dbReference type="PANTHER" id="PTHR46268:SF15">
    <property type="entry name" value="UNIVERSAL STRESS PROTEIN HP_0031"/>
    <property type="match status" value="1"/>
</dbReference>
<reference evidence="3 4" key="1">
    <citation type="journal article" date="2015" name="BMC Genomics">
        <title>Comparative genomics and metabolic profiling of the genus Lysobacter.</title>
        <authorList>
            <person name="de Bruijn I."/>
            <person name="Cheng X."/>
            <person name="de Jager V."/>
            <person name="Exposito R.G."/>
            <person name="Watrous J."/>
            <person name="Patel N."/>
            <person name="Postma J."/>
            <person name="Dorrestein P.C."/>
            <person name="Kobayashi D."/>
            <person name="Raaijmakers J.M."/>
        </authorList>
    </citation>
    <scope>NUCLEOTIDE SEQUENCE [LARGE SCALE GENOMIC DNA]</scope>
    <source>
        <strain evidence="3 4">76</strain>
    </source>
</reference>
<dbReference type="KEGG" id="lab:LA76x_2908"/>
<dbReference type="STRING" id="84531.LA76x_2908"/>
<dbReference type="AlphaFoldDB" id="A0A0S2FBX8"/>
<protein>
    <submittedName>
        <fullName evidence="3">Universal stress family protein</fullName>
    </submittedName>
</protein>
<evidence type="ECO:0000313" key="4">
    <source>
        <dbReference type="Proteomes" id="UP000060787"/>
    </source>
</evidence>
<keyword evidence="4" id="KW-1185">Reference proteome</keyword>
<dbReference type="PANTHER" id="PTHR46268">
    <property type="entry name" value="STRESS RESPONSE PROTEIN NHAX"/>
    <property type="match status" value="1"/>
</dbReference>
<feature type="domain" description="UspA" evidence="2">
    <location>
        <begin position="1"/>
        <end position="146"/>
    </location>
</feature>
<comment type="similarity">
    <text evidence="1">Belongs to the universal stress protein A family.</text>
</comment>
<organism evidence="3 4">
    <name type="scientific">Lysobacter antibioticus</name>
    <dbReference type="NCBI Taxonomy" id="84531"/>
    <lineage>
        <taxon>Bacteria</taxon>
        <taxon>Pseudomonadati</taxon>
        <taxon>Pseudomonadota</taxon>
        <taxon>Gammaproteobacteria</taxon>
        <taxon>Lysobacterales</taxon>
        <taxon>Lysobacteraceae</taxon>
        <taxon>Lysobacter</taxon>
    </lineage>
</organism>
<dbReference type="Pfam" id="PF00582">
    <property type="entry name" value="Usp"/>
    <property type="match status" value="1"/>
</dbReference>